<evidence type="ECO:0000256" key="6">
    <source>
        <dbReference type="SAM" id="SignalP"/>
    </source>
</evidence>
<feature type="compositionally biased region" description="Acidic residues" evidence="4">
    <location>
        <begin position="79"/>
        <end position="98"/>
    </location>
</feature>
<dbReference type="SUPFAM" id="SSF49478">
    <property type="entry name" value="Cna protein B-type domain"/>
    <property type="match status" value="1"/>
</dbReference>
<evidence type="ECO:0000256" key="4">
    <source>
        <dbReference type="SAM" id="MobiDB-lite"/>
    </source>
</evidence>
<feature type="region of interest" description="Disordered" evidence="4">
    <location>
        <begin position="27"/>
        <end position="98"/>
    </location>
</feature>
<comment type="subcellular location">
    <subcellularLocation>
        <location evidence="1">Secreted</location>
    </subcellularLocation>
</comment>
<proteinExistence type="predicted"/>
<gene>
    <name evidence="8" type="ORF">RQP18_13030</name>
</gene>
<feature type="transmembrane region" description="Helical" evidence="5">
    <location>
        <begin position="258"/>
        <end position="276"/>
    </location>
</feature>
<dbReference type="Gene3D" id="2.60.40.10">
    <property type="entry name" value="Immunoglobulins"/>
    <property type="match status" value="1"/>
</dbReference>
<keyword evidence="5" id="KW-0812">Transmembrane</keyword>
<dbReference type="InterPro" id="IPR013783">
    <property type="entry name" value="Ig-like_fold"/>
</dbReference>
<dbReference type="Proteomes" id="UP001455384">
    <property type="component" value="Chromosome"/>
</dbReference>
<dbReference type="InterPro" id="IPR033764">
    <property type="entry name" value="Sdr_B"/>
</dbReference>
<keyword evidence="5" id="KW-0472">Membrane</keyword>
<evidence type="ECO:0000256" key="2">
    <source>
        <dbReference type="ARBA" id="ARBA00022525"/>
    </source>
</evidence>
<organism evidence="8 9">
    <name type="scientific">Salinicoccus bachuensis</name>
    <dbReference type="NCBI Taxonomy" id="3136731"/>
    <lineage>
        <taxon>Bacteria</taxon>
        <taxon>Bacillati</taxon>
        <taxon>Bacillota</taxon>
        <taxon>Bacilli</taxon>
        <taxon>Bacillales</taxon>
        <taxon>Staphylococcaceae</taxon>
        <taxon>Salinicoccus</taxon>
    </lineage>
</organism>
<feature type="signal peptide" evidence="6">
    <location>
        <begin position="1"/>
        <end position="23"/>
    </location>
</feature>
<keyword evidence="9" id="KW-1185">Reference proteome</keyword>
<feature type="compositionally biased region" description="Acidic residues" evidence="4">
    <location>
        <begin position="39"/>
        <end position="70"/>
    </location>
</feature>
<name>A0ABZ3CIP8_9STAP</name>
<evidence type="ECO:0000256" key="3">
    <source>
        <dbReference type="ARBA" id="ARBA00022729"/>
    </source>
</evidence>
<sequence>MRKIAYYIAIILFIILIPVSRVAADTHEEATQENSQDPSTEDTMEEPTSEPSAEEEYTGEYYEEWTEETYDYVPPQTEETYEEWTEESYEDSYEDYEPEPTVEQTLEPTVEEFTQEVIEEPVEVPTEEPVVEMEPVKVNINQSEVTEFSIEGKVMAGAKGVEDVTVSLSGEKEDEAVTDAEGKFQFPEVPAGDYTLEMDVPEGYEADEADKTLTIDNKGKKGLVFDLSEKDEPQAENLEPEEQVSAGENIEDPGMNTMLVIMGSVLLMLGLLIYAIRMLRNR</sequence>
<dbReference type="Pfam" id="PF17210">
    <property type="entry name" value="SdrD_B"/>
    <property type="match status" value="1"/>
</dbReference>
<keyword evidence="5" id="KW-1133">Transmembrane helix</keyword>
<evidence type="ECO:0000256" key="1">
    <source>
        <dbReference type="ARBA" id="ARBA00004613"/>
    </source>
</evidence>
<dbReference type="EMBL" id="CP138333">
    <property type="protein sequence ID" value="WZX29548.1"/>
    <property type="molecule type" value="Genomic_DNA"/>
</dbReference>
<reference evidence="9" key="1">
    <citation type="submission" date="2023-10" db="EMBL/GenBank/DDBJ databases">
        <title>Genome analysis and identification of Salinococcus sp. Bachu38 nov., a PGPR from the rhizosphere of Tamarix.</title>
        <authorList>
            <person name="Liang Z."/>
            <person name="Zhang X."/>
            <person name="Jia J."/>
            <person name="Chen X."/>
            <person name="Wang Y."/>
            <person name="Wang Q."/>
            <person name="Wang R."/>
        </authorList>
    </citation>
    <scope>NUCLEOTIDE SEQUENCE [LARGE SCALE GENOMIC DNA]</scope>
    <source>
        <strain evidence="9">Bachu38</strain>
    </source>
</reference>
<accession>A0ABZ3CIP8</accession>
<keyword evidence="2" id="KW-0964">Secreted</keyword>
<dbReference type="RefSeq" id="WP_342388104.1">
    <property type="nucleotide sequence ID" value="NZ_CP138333.2"/>
</dbReference>
<evidence type="ECO:0000313" key="8">
    <source>
        <dbReference type="EMBL" id="WZX29548.1"/>
    </source>
</evidence>
<evidence type="ECO:0000256" key="5">
    <source>
        <dbReference type="SAM" id="Phobius"/>
    </source>
</evidence>
<feature type="domain" description="SD-repeat containing protein B" evidence="7">
    <location>
        <begin position="152"/>
        <end position="211"/>
    </location>
</feature>
<feature type="chain" id="PRO_5045664029" evidence="6">
    <location>
        <begin position="24"/>
        <end position="282"/>
    </location>
</feature>
<evidence type="ECO:0000259" key="7">
    <source>
        <dbReference type="Pfam" id="PF17210"/>
    </source>
</evidence>
<feature type="region of interest" description="Disordered" evidence="4">
    <location>
        <begin position="229"/>
        <end position="250"/>
    </location>
</feature>
<keyword evidence="3 6" id="KW-0732">Signal</keyword>
<protein>
    <submittedName>
        <fullName evidence="8">Prealbumin-like fold domain-containing protein</fullName>
    </submittedName>
</protein>
<evidence type="ECO:0000313" key="9">
    <source>
        <dbReference type="Proteomes" id="UP001455384"/>
    </source>
</evidence>